<gene>
    <name evidence="3" type="primary">orf253</name>
</gene>
<organism evidence="3">
    <name type="scientific">Clavaria fumosa</name>
    <dbReference type="NCBI Taxonomy" id="264083"/>
    <lineage>
        <taxon>Eukaryota</taxon>
        <taxon>Fungi</taxon>
        <taxon>Dikarya</taxon>
        <taxon>Basidiomycota</taxon>
        <taxon>Agaricomycotina</taxon>
        <taxon>Agaricomycetes</taxon>
        <taxon>Agaricomycetidae</taxon>
        <taxon>Agaricales</taxon>
        <taxon>Clavariineae</taxon>
        <taxon>Clavariaceae</taxon>
        <taxon>Clavaria</taxon>
    </lineage>
</organism>
<dbReference type="GeneID" id="65338580"/>
<name>A0A7T3U523_9AGAR</name>
<dbReference type="Pfam" id="PF03161">
    <property type="entry name" value="LAGLIDADG_2"/>
    <property type="match status" value="1"/>
</dbReference>
<keyword evidence="3" id="KW-0540">Nuclease</keyword>
<keyword evidence="3" id="KW-0378">Hydrolase</keyword>
<dbReference type="AlphaFoldDB" id="A0A7T3U523"/>
<feature type="domain" description="Homing endonuclease LAGLIDADG" evidence="2">
    <location>
        <begin position="47"/>
        <end position="233"/>
    </location>
</feature>
<dbReference type="GO" id="GO:0004519">
    <property type="term" value="F:endonuclease activity"/>
    <property type="evidence" value="ECO:0007669"/>
    <property type="project" value="UniProtKB-KW"/>
</dbReference>
<proteinExistence type="predicted"/>
<accession>A0A7T3U523</accession>
<dbReference type="RefSeq" id="YP_010130245.1">
    <property type="nucleotide sequence ID" value="NC_056336.1"/>
</dbReference>
<geneLocation type="mitochondrion" evidence="3"/>
<protein>
    <submittedName>
        <fullName evidence="3">LAGLIDADG endonuclease</fullName>
    </submittedName>
</protein>
<evidence type="ECO:0000313" key="3">
    <source>
        <dbReference type="EMBL" id="QPZ51146.1"/>
    </source>
</evidence>
<dbReference type="Gene3D" id="3.10.28.10">
    <property type="entry name" value="Homing endonucleases"/>
    <property type="match status" value="2"/>
</dbReference>
<dbReference type="InterPro" id="IPR004860">
    <property type="entry name" value="LAGLIDADG_dom"/>
</dbReference>
<evidence type="ECO:0000259" key="2">
    <source>
        <dbReference type="Pfam" id="PF03161"/>
    </source>
</evidence>
<keyword evidence="3" id="KW-0255">Endonuclease</keyword>
<comment type="function">
    <text evidence="1">Mitochondrial DNA endonuclease involved in intron homing.</text>
</comment>
<sequence>MKLWPNSNLVNKEIYKDIINYSGLLPFNRARTRAILRIGPHNIDVLSIIVCGILGDWWAESIKGIILPSVRFNIEQCVKNSAYIHNLSMLMFELGYCSSFIPKLVKKSEGINDKRKDNSVTRYNYRLTLFTFTSLHWIYEGFYHKVNNVTVKKIPIWIGEYITPIGLAHWIMQDGSRQKGQGITLATYSFTEQECILLAKILSNKFNLKTSVIKSGFDNQWKISVKKESMKLLVSIVKEHVVLEMHYKLADYI</sequence>
<evidence type="ECO:0000256" key="1">
    <source>
        <dbReference type="ARBA" id="ARBA00002670"/>
    </source>
</evidence>
<reference evidence="3" key="1">
    <citation type="journal article" date="2020" name="IMA Fungus">
        <title>The 256 kb mitochondrial genome of Clavaria fumosa is the largest among phylum Basidiomycota and is rich in introns and intronic ORFs.</title>
        <authorList>
            <person name="Wang X."/>
            <person name="Wang Y."/>
            <person name="Yao W."/>
            <person name="Shen J."/>
            <person name="Chen M."/>
            <person name="Gao M."/>
            <person name="Ren J."/>
            <person name="Li Q."/>
            <person name="Liu N."/>
        </authorList>
    </citation>
    <scope>NUCLEOTIDE SEQUENCE</scope>
</reference>
<dbReference type="EMBL" id="MT114157">
    <property type="protein sequence ID" value="QPZ51146.1"/>
    <property type="molecule type" value="Genomic_DNA"/>
</dbReference>
<dbReference type="SUPFAM" id="SSF55608">
    <property type="entry name" value="Homing endonucleases"/>
    <property type="match status" value="1"/>
</dbReference>
<dbReference type="InterPro" id="IPR027434">
    <property type="entry name" value="Homing_endonucl"/>
</dbReference>
<keyword evidence="3" id="KW-0496">Mitochondrion</keyword>